<reference evidence="32" key="2">
    <citation type="submission" date="2025-09" db="UniProtKB">
        <authorList>
            <consortium name="Ensembl"/>
        </authorList>
    </citation>
    <scope>IDENTIFICATION</scope>
</reference>
<dbReference type="GO" id="GO:0007411">
    <property type="term" value="P:axon guidance"/>
    <property type="evidence" value="ECO:0007669"/>
    <property type="project" value="UniProtKB-ARBA"/>
</dbReference>
<evidence type="ECO:0000256" key="29">
    <source>
        <dbReference type="SAM" id="SignalP"/>
    </source>
</evidence>
<dbReference type="SUPFAM" id="SSF103575">
    <property type="entry name" value="Plexin repeat"/>
    <property type="match status" value="1"/>
</dbReference>
<evidence type="ECO:0000256" key="3">
    <source>
        <dbReference type="ARBA" id="ARBA00010297"/>
    </source>
</evidence>
<evidence type="ECO:0000256" key="7">
    <source>
        <dbReference type="ARBA" id="ARBA00022692"/>
    </source>
</evidence>
<feature type="disulfide bond" evidence="23">
    <location>
        <begin position="93"/>
        <end position="96"/>
    </location>
</feature>
<dbReference type="SMART" id="SM00429">
    <property type="entry name" value="IPT"/>
    <property type="match status" value="3"/>
</dbReference>
<feature type="chain" id="PRO_5025344163" description="receptor protein-tyrosine kinase" evidence="29">
    <location>
        <begin position="22"/>
        <end position="1355"/>
    </location>
</feature>
<keyword evidence="11" id="KW-0418">Kinase</keyword>
<dbReference type="GO" id="GO:0006909">
    <property type="term" value="P:phagocytosis"/>
    <property type="evidence" value="ECO:0007669"/>
    <property type="project" value="TreeGrafter"/>
</dbReference>
<dbReference type="PROSITE" id="PS00107">
    <property type="entry name" value="PROTEIN_KINASE_ATP"/>
    <property type="match status" value="1"/>
</dbReference>
<evidence type="ECO:0000256" key="18">
    <source>
        <dbReference type="ARBA" id="ARBA00023170"/>
    </source>
</evidence>
<evidence type="ECO:0000256" key="22">
    <source>
        <dbReference type="PIRSR" id="PIRSR000617-2"/>
    </source>
</evidence>
<dbReference type="Gene3D" id="3.30.1680.10">
    <property type="entry name" value="ligand-binding face of the semaphorins, domain 2"/>
    <property type="match status" value="1"/>
</dbReference>
<dbReference type="InterPro" id="IPR036352">
    <property type="entry name" value="Semap_dom_sf"/>
</dbReference>
<feature type="disulfide bond" evidence="23">
    <location>
        <begin position="291"/>
        <end position="357"/>
    </location>
</feature>
<evidence type="ECO:0000256" key="10">
    <source>
        <dbReference type="ARBA" id="ARBA00022741"/>
    </source>
</evidence>
<dbReference type="PROSITE" id="PS51004">
    <property type="entry name" value="SEMA"/>
    <property type="match status" value="1"/>
</dbReference>
<evidence type="ECO:0000256" key="4">
    <source>
        <dbReference type="ARBA" id="ARBA00011902"/>
    </source>
</evidence>
<evidence type="ECO:0000256" key="16">
    <source>
        <dbReference type="ARBA" id="ARBA00023137"/>
    </source>
</evidence>
<organism evidence="32 33">
    <name type="scientific">Sinocyclocheilus grahami</name>
    <name type="common">Dianchi golden-line fish</name>
    <name type="synonym">Barbus grahami</name>
    <dbReference type="NCBI Taxonomy" id="75366"/>
    <lineage>
        <taxon>Eukaryota</taxon>
        <taxon>Metazoa</taxon>
        <taxon>Chordata</taxon>
        <taxon>Craniata</taxon>
        <taxon>Vertebrata</taxon>
        <taxon>Euteleostomi</taxon>
        <taxon>Actinopterygii</taxon>
        <taxon>Neopterygii</taxon>
        <taxon>Teleostei</taxon>
        <taxon>Ostariophysi</taxon>
        <taxon>Cypriniformes</taxon>
        <taxon>Cyprinidae</taxon>
        <taxon>Cyprininae</taxon>
        <taxon>Sinocyclocheilus</taxon>
    </lineage>
</organism>
<evidence type="ECO:0000313" key="33">
    <source>
        <dbReference type="Proteomes" id="UP000472262"/>
    </source>
</evidence>
<keyword evidence="8 29" id="KW-0732">Signal</keyword>
<dbReference type="InterPro" id="IPR000719">
    <property type="entry name" value="Prot_kinase_dom"/>
</dbReference>
<dbReference type="InterPro" id="IPR014756">
    <property type="entry name" value="Ig_E-set"/>
</dbReference>
<evidence type="ECO:0000259" key="31">
    <source>
        <dbReference type="PROSITE" id="PS51004"/>
    </source>
</evidence>
<feature type="modified residue" description="Phosphotyrosine; by autocatalysis" evidence="24">
    <location>
        <position position="1321"/>
    </location>
</feature>
<keyword evidence="5" id="KW-0597">Phosphoprotein</keyword>
<feature type="disulfide bond" evidence="23">
    <location>
        <begin position="515"/>
        <end position="549"/>
    </location>
</feature>
<dbReference type="GO" id="GO:0007169">
    <property type="term" value="P:cell surface receptor protein tyrosine kinase signaling pathway"/>
    <property type="evidence" value="ECO:0007669"/>
    <property type="project" value="InterPro"/>
</dbReference>
<keyword evidence="9" id="KW-0677">Repeat</keyword>
<feature type="transmembrane region" description="Helical" evidence="28">
    <location>
        <begin position="1114"/>
        <end position="1135"/>
    </location>
</feature>
<dbReference type="Gene3D" id="1.10.510.10">
    <property type="entry name" value="Transferase(Phosphotransferase) domain 1"/>
    <property type="match status" value="1"/>
</dbReference>
<dbReference type="Gene3D" id="2.130.10.10">
    <property type="entry name" value="YVTN repeat-like/Quinoprotein amine dehydrogenase"/>
    <property type="match status" value="1"/>
</dbReference>
<dbReference type="InterPro" id="IPR016201">
    <property type="entry name" value="PSI"/>
</dbReference>
<dbReference type="Gene3D" id="3.30.200.20">
    <property type="entry name" value="Phosphorylase Kinase, domain 1"/>
    <property type="match status" value="1"/>
</dbReference>
<comment type="catalytic activity">
    <reaction evidence="20">
        <text>L-tyrosyl-[protein] + ATP = O-phospho-L-tyrosyl-[protein] + ADP + H(+)</text>
        <dbReference type="Rhea" id="RHEA:10596"/>
        <dbReference type="Rhea" id="RHEA-COMP:10136"/>
        <dbReference type="Rhea" id="RHEA-COMP:20101"/>
        <dbReference type="ChEBI" id="CHEBI:15378"/>
        <dbReference type="ChEBI" id="CHEBI:30616"/>
        <dbReference type="ChEBI" id="CHEBI:46858"/>
        <dbReference type="ChEBI" id="CHEBI:61978"/>
        <dbReference type="ChEBI" id="CHEBI:456216"/>
        <dbReference type="EC" id="2.7.10.1"/>
    </reaction>
</comment>
<comment type="subcellular location">
    <subcellularLocation>
        <location evidence="1">Endomembrane system</location>
    </subcellularLocation>
    <subcellularLocation>
        <location evidence="2">Membrane</location>
        <topology evidence="2">Single-pass type I membrane protein</topology>
    </subcellularLocation>
</comment>
<dbReference type="GO" id="GO:0005886">
    <property type="term" value="C:plasma membrane"/>
    <property type="evidence" value="ECO:0007669"/>
    <property type="project" value="TreeGrafter"/>
</dbReference>
<dbReference type="InterPro" id="IPR011009">
    <property type="entry name" value="Kinase-like_dom_sf"/>
</dbReference>
<keyword evidence="12 22" id="KW-0067">ATP-binding</keyword>
<dbReference type="FunFam" id="3.30.1680.10:FF:000006">
    <property type="entry name" value="Macrophage-stimulating 1 receptor b"/>
    <property type="match status" value="1"/>
</dbReference>
<evidence type="ECO:0000256" key="6">
    <source>
        <dbReference type="ARBA" id="ARBA00022679"/>
    </source>
</evidence>
<keyword evidence="19" id="KW-0325">Glycoprotein</keyword>
<dbReference type="PRINTS" id="PR00109">
    <property type="entry name" value="TYRKINASE"/>
</dbReference>
<keyword evidence="14 28" id="KW-1133">Transmembrane helix</keyword>
<dbReference type="SUPFAM" id="SSF81296">
    <property type="entry name" value="E set domains"/>
    <property type="match status" value="3"/>
</dbReference>
<dbReference type="PANTHER" id="PTHR24416">
    <property type="entry name" value="TYROSINE-PROTEIN KINASE RECEPTOR"/>
    <property type="match status" value="1"/>
</dbReference>
<dbReference type="InterPro" id="IPR002909">
    <property type="entry name" value="IPT_dom"/>
</dbReference>
<dbReference type="OMA" id="HIGTERG"/>
<dbReference type="InterPro" id="IPR020635">
    <property type="entry name" value="Tyr_kinase_cat_dom"/>
</dbReference>
<proteinExistence type="inferred from homology"/>
<evidence type="ECO:0000256" key="13">
    <source>
        <dbReference type="ARBA" id="ARBA00022843"/>
    </source>
</evidence>
<dbReference type="Pfam" id="PF01833">
    <property type="entry name" value="TIG"/>
    <property type="match status" value="3"/>
</dbReference>
<dbReference type="Pfam" id="PF07714">
    <property type="entry name" value="PK_Tyr_Ser-Thr"/>
    <property type="match status" value="1"/>
</dbReference>
<feature type="disulfide bond" evidence="23">
    <location>
        <begin position="518"/>
        <end position="534"/>
    </location>
</feature>
<dbReference type="InterPro" id="IPR015943">
    <property type="entry name" value="WD40/YVTN_repeat-like_dom_sf"/>
</dbReference>
<feature type="modified residue" description="Phosphotyrosine; by autocatalysis" evidence="24">
    <location>
        <position position="1207"/>
    </location>
</feature>
<dbReference type="InterPro" id="IPR002165">
    <property type="entry name" value="Plexin_repeat"/>
</dbReference>
<evidence type="ECO:0000256" key="11">
    <source>
        <dbReference type="ARBA" id="ARBA00022777"/>
    </source>
</evidence>
<dbReference type="Proteomes" id="UP000472262">
    <property type="component" value="Unassembled WGS sequence"/>
</dbReference>
<evidence type="ECO:0000256" key="8">
    <source>
        <dbReference type="ARBA" id="ARBA00022729"/>
    </source>
</evidence>
<gene>
    <name evidence="32" type="primary">mst1ra</name>
</gene>
<evidence type="ECO:0000256" key="24">
    <source>
        <dbReference type="PIRSR" id="PIRSR000617-4"/>
    </source>
</evidence>
<dbReference type="CDD" id="cd05058">
    <property type="entry name" value="PTKc_Met_Ron"/>
    <property type="match status" value="1"/>
</dbReference>
<dbReference type="SMART" id="SM00630">
    <property type="entry name" value="Sema"/>
    <property type="match status" value="1"/>
</dbReference>
<dbReference type="EC" id="2.7.10.1" evidence="4"/>
<feature type="disulfide bond" evidence="23">
    <location>
        <begin position="165"/>
        <end position="168"/>
    </location>
</feature>
<keyword evidence="15 28" id="KW-0472">Membrane</keyword>
<dbReference type="PROSITE" id="PS50011">
    <property type="entry name" value="PROTEIN_KINASE_DOM"/>
    <property type="match status" value="1"/>
</dbReference>
<dbReference type="PANTHER" id="PTHR24416:SF564">
    <property type="entry name" value="MACROPHAGE-STIMULATING PROTEIN RECEPTOR"/>
    <property type="match status" value="1"/>
</dbReference>
<evidence type="ECO:0000256" key="26">
    <source>
        <dbReference type="PROSITE-ProRule" id="PRU10141"/>
    </source>
</evidence>
<dbReference type="Pfam" id="PF01403">
    <property type="entry name" value="Sema"/>
    <property type="match status" value="1"/>
</dbReference>
<dbReference type="CDD" id="cd00603">
    <property type="entry name" value="IPT_PCSR"/>
    <property type="match status" value="1"/>
</dbReference>
<dbReference type="Pfam" id="PF01437">
    <property type="entry name" value="PSI"/>
    <property type="match status" value="1"/>
</dbReference>
<dbReference type="GO" id="GO:0016477">
    <property type="term" value="P:cell migration"/>
    <property type="evidence" value="ECO:0007669"/>
    <property type="project" value="TreeGrafter"/>
</dbReference>
<dbReference type="Ensembl" id="ENSSGRT00000079035.1">
    <property type="protein sequence ID" value="ENSSGRP00000074246.1"/>
    <property type="gene ID" value="ENSSGRG00000037714.1"/>
</dbReference>
<dbReference type="SUPFAM" id="SSF101912">
    <property type="entry name" value="Sema domain"/>
    <property type="match status" value="1"/>
</dbReference>
<comment type="similarity">
    <text evidence="3">Belongs to the plexin family.</text>
</comment>
<feature type="disulfide bond" evidence="23">
    <location>
        <begin position="509"/>
        <end position="527"/>
    </location>
</feature>
<feature type="binding site" evidence="22">
    <location>
        <begin position="1059"/>
        <end position="1067"/>
    </location>
    <ligand>
        <name>ATP</name>
        <dbReference type="ChEBI" id="CHEBI:30616"/>
    </ligand>
</feature>
<dbReference type="Gene3D" id="2.60.40.10">
    <property type="entry name" value="Immunoglobulins"/>
    <property type="match status" value="3"/>
</dbReference>
<dbReference type="GO" id="GO:0012505">
    <property type="term" value="C:endomembrane system"/>
    <property type="evidence" value="ECO:0007669"/>
    <property type="project" value="UniProtKB-SubCell"/>
</dbReference>
<evidence type="ECO:0000256" key="17">
    <source>
        <dbReference type="ARBA" id="ARBA00023157"/>
    </source>
</evidence>
<comment type="caution">
    <text evidence="25">Lacks conserved residue(s) required for the propagation of feature annotation.</text>
</comment>
<dbReference type="InterPro" id="IPR013783">
    <property type="entry name" value="Ig-like_fold"/>
</dbReference>
<feature type="modified residue" description="Phosphotyrosine; by autocatalysis" evidence="24">
    <location>
        <position position="1328"/>
    </location>
</feature>
<evidence type="ECO:0000256" key="2">
    <source>
        <dbReference type="ARBA" id="ARBA00004479"/>
    </source>
</evidence>
<dbReference type="GO" id="GO:0043235">
    <property type="term" value="C:receptor complex"/>
    <property type="evidence" value="ECO:0007669"/>
    <property type="project" value="TreeGrafter"/>
</dbReference>
<keyword evidence="16" id="KW-0829">Tyrosine-protein kinase</keyword>
<feature type="disulfide bond" evidence="23">
    <location>
        <begin position="129"/>
        <end position="137"/>
    </location>
</feature>
<keyword evidence="13" id="KW-0832">Ubl conjugation</keyword>
<evidence type="ECO:0000259" key="30">
    <source>
        <dbReference type="PROSITE" id="PS50011"/>
    </source>
</evidence>
<dbReference type="InterPro" id="IPR050122">
    <property type="entry name" value="RTK"/>
</dbReference>
<feature type="compositionally biased region" description="Pro residues" evidence="27">
    <location>
        <begin position="1336"/>
        <end position="1345"/>
    </location>
</feature>
<evidence type="ECO:0000256" key="14">
    <source>
        <dbReference type="ARBA" id="ARBA00022989"/>
    </source>
</evidence>
<evidence type="ECO:0000256" key="15">
    <source>
        <dbReference type="ARBA" id="ARBA00023136"/>
    </source>
</evidence>
<keyword evidence="7 28" id="KW-0812">Transmembrane</keyword>
<feature type="binding site" evidence="22">
    <location>
        <begin position="1132"/>
        <end position="1135"/>
    </location>
    <ligand>
        <name>ATP</name>
        <dbReference type="ChEBI" id="CHEBI:30616"/>
    </ligand>
</feature>
<evidence type="ECO:0000256" key="23">
    <source>
        <dbReference type="PIRSR" id="PIRSR000617-3"/>
    </source>
</evidence>
<dbReference type="FunFam" id="3.30.200.20:FF:000251">
    <property type="entry name" value="Macrophage stimulating 1 receptor"/>
    <property type="match status" value="1"/>
</dbReference>
<feature type="modified residue" description="Phosphotyrosine; by autocatalysis" evidence="24">
    <location>
        <position position="1206"/>
    </location>
</feature>
<feature type="transmembrane region" description="Helical" evidence="28">
    <location>
        <begin position="928"/>
        <end position="950"/>
    </location>
</feature>
<accession>A0A672QEP1</accession>
<evidence type="ECO:0000256" key="5">
    <source>
        <dbReference type="ARBA" id="ARBA00022553"/>
    </source>
</evidence>
<evidence type="ECO:0000256" key="25">
    <source>
        <dbReference type="PROSITE-ProRule" id="PRU00352"/>
    </source>
</evidence>
<feature type="region of interest" description="Disordered" evidence="27">
    <location>
        <begin position="1336"/>
        <end position="1355"/>
    </location>
</feature>
<feature type="binding site" evidence="22 26">
    <location>
        <position position="1085"/>
    </location>
    <ligand>
        <name>ATP</name>
        <dbReference type="ChEBI" id="CHEBI:30616"/>
    </ligand>
</feature>
<keyword evidence="6" id="KW-0808">Transferase</keyword>
<evidence type="ECO:0000256" key="12">
    <source>
        <dbReference type="ARBA" id="ARBA00022840"/>
    </source>
</evidence>
<evidence type="ECO:0000256" key="28">
    <source>
        <dbReference type="SAM" id="Phobius"/>
    </source>
</evidence>
<feature type="active site" description="Proton acceptor" evidence="21">
    <location>
        <position position="1176"/>
    </location>
</feature>
<dbReference type="InterPro" id="IPR017441">
    <property type="entry name" value="Protein_kinase_ATP_BS"/>
</dbReference>
<evidence type="ECO:0000256" key="19">
    <source>
        <dbReference type="ARBA" id="ARBA00023180"/>
    </source>
</evidence>
<keyword evidence="17 23" id="KW-1015">Disulfide bond</keyword>
<dbReference type="InterPro" id="IPR001627">
    <property type="entry name" value="Semap_dom"/>
</dbReference>
<keyword evidence="10 22" id="KW-0547">Nucleotide-binding</keyword>
<feature type="binding site" evidence="22">
    <location>
        <position position="1180"/>
    </location>
    <ligand>
        <name>ATP</name>
        <dbReference type="ChEBI" id="CHEBI:30616"/>
    </ligand>
</feature>
<feature type="disulfide bond" evidence="23">
    <location>
        <begin position="530"/>
        <end position="540"/>
    </location>
</feature>
<evidence type="ECO:0000256" key="1">
    <source>
        <dbReference type="ARBA" id="ARBA00004308"/>
    </source>
</evidence>
<feature type="signal peptide" evidence="29">
    <location>
        <begin position="1"/>
        <end position="21"/>
    </location>
</feature>
<evidence type="ECO:0000256" key="20">
    <source>
        <dbReference type="ARBA" id="ARBA00051243"/>
    </source>
</evidence>
<dbReference type="PROSITE" id="PS00109">
    <property type="entry name" value="PROTEIN_KINASE_TYR"/>
    <property type="match status" value="1"/>
</dbReference>
<keyword evidence="18" id="KW-0675">Receptor</keyword>
<evidence type="ECO:0000256" key="21">
    <source>
        <dbReference type="PIRSR" id="PIRSR000617-1"/>
    </source>
</evidence>
<dbReference type="GO" id="GO:0004714">
    <property type="term" value="F:transmembrane receptor protein tyrosine kinase activity"/>
    <property type="evidence" value="ECO:0007669"/>
    <property type="project" value="UniProtKB-EC"/>
</dbReference>
<dbReference type="SMART" id="SM00219">
    <property type="entry name" value="TyrKc"/>
    <property type="match status" value="1"/>
</dbReference>
<evidence type="ECO:0000256" key="27">
    <source>
        <dbReference type="SAM" id="MobiDB-lite"/>
    </source>
</evidence>
<protein>
    <recommendedName>
        <fullName evidence="4">receptor protein-tyrosine kinase</fullName>
        <ecNumber evidence="4">2.7.10.1</ecNumber>
    </recommendedName>
</protein>
<dbReference type="GO" id="GO:0005524">
    <property type="term" value="F:ATP binding"/>
    <property type="evidence" value="ECO:0007669"/>
    <property type="project" value="UniProtKB-UniRule"/>
</dbReference>
<reference evidence="32" key="1">
    <citation type="submission" date="2025-08" db="UniProtKB">
        <authorList>
            <consortium name="Ensembl"/>
        </authorList>
    </citation>
    <scope>IDENTIFICATION</scope>
</reference>
<dbReference type="InterPro" id="IPR001245">
    <property type="entry name" value="Ser-Thr/Tyr_kinase_cat_dom"/>
</dbReference>
<dbReference type="PIRSF" id="PIRSF000617">
    <property type="entry name" value="TyrPK_HGF-R"/>
    <property type="match status" value="1"/>
</dbReference>
<dbReference type="FunFam" id="1.10.510.10:FF:000093">
    <property type="entry name" value="Hepatocyte growth factor receptor"/>
    <property type="match status" value="1"/>
</dbReference>
<dbReference type="InterPro" id="IPR016244">
    <property type="entry name" value="Tyr_kinase_HGF/MSP_rcpt"/>
</dbReference>
<name>A0A672QEP1_SINGR</name>
<sequence>MFISPRTLLKCVWLQIHLTCALKSCPTVPQMNVNFSVTYSVSFFQTAKAIQNIVVNENFNEVYVASQNVVEALDKNLTKLWKIRTGPVGSPDCETCHCDIENEPGMPLDTDNQVLVLEPQGYFDFLYICGSTQFGVCNFLELNQSERPSNPECFFDKRANSPLACPDCVASPLGTKVSAVKDGFSTYFFTAATINTTIAGSFGKQSLSIRRLLGTENGFDSQVKGLTVLPEFQDTFTIDYIYTFSTPEYVYFLSVQWESPMKPNAKLQTHLGRLPIKDSEPWMYREIVLECRFEPKRRRRSSWIKDIVYNSVQAAHFSTAGKELADEIGVKMDSPILYGVFAETDEKGNPIRKSAMCAFPIDDVNSEIEKGVESCCSSGTERLSRGLCHFQPCEMCPHEVNDLTCNAIPTMVAKPCYRVDFFDRRMNNVLFTSILVTTIETKTVAHIGTDDGRLLQVILSRSSLVVFANYSLVEEMQKVSRIAAVHSSESLLFVVENKLINVSPRGPGCAHFLNCSVCLAAPKFMGCGWCDGVCSQMHQCKDQWSSNSCPPVITQVFPSTVPSNGKSEITLCGWNFQSSYRPAITQTSHQVYVGKSSCTVIPEKSSSSQLVCRIDGEVSGPEQTADITIQVDEKSVESGYFISGKASIQGFSFVTPEITDISPGLGPKIGGTLITLSGKYLDAGGSRTVSLGDRICPSSTFISSDGTYVVCRSEGAEETSEVDVKVLIDESTISATKKFRYVVNPEVTTVKPNCGFRRGSKITIIGQNLDSVSQAVINYKGSNTTPVQTVCVSQGNPNQMECTSPVCEETTGILSVDLDGAKELLPQTFTCHANGEPIPFETEGHVLELSPGQDKVSLHHKKLALVSDCMKIIMTINGVDCKATVLDNEVTCRIPKNLTIPSQGVPVKLLVNGEEYDIGIVVTTNSNFIVGMVLCILAAIGVGAALAYVAMARERKKRKSALAQVRLSLHSTHTAVENYDRSPDGDYRRGETSLTVSPLQGSSTTFSSVPYAGSMDSAVAPLIQSQAISMSALRPDLLEEVKNVLIPHNKVKIQHDQIIGKGHFGTVYHGYLTDSDEKEIHCAVKSLNRITDLEEVEQFLREGIFMKAFHHPHVLSLLGIVLPSDGLPLVILPYMKHGDLRHFIRSNPTVKDLIGFGLQVAKGMEYLANKKFVHRDLAARNCMLDESFTVKVADFGMARDVYDKEYYSVKDSKKAKLPVKWMALESLQTQKFTTKSDVWSFGVLMWELMTRGASPYPDVDPYDITTYLMQGRRLLQPQYCLDSLWSIMLQCWNPEPEKRPSFPSLVKVIQDIHYSLEGEHYINLQITYVNLDQPRPYPPLSPAPPSSEHSDQSST</sequence>
<evidence type="ECO:0000256" key="9">
    <source>
        <dbReference type="ARBA" id="ARBA00022737"/>
    </source>
</evidence>
<feature type="domain" description="Sema" evidence="31">
    <location>
        <begin position="25"/>
        <end position="505"/>
    </location>
</feature>
<dbReference type="SUPFAM" id="SSF56112">
    <property type="entry name" value="Protein kinase-like (PK-like)"/>
    <property type="match status" value="1"/>
</dbReference>
<dbReference type="InterPro" id="IPR008266">
    <property type="entry name" value="Tyr_kinase_AS"/>
</dbReference>
<dbReference type="SMART" id="SM00423">
    <property type="entry name" value="PSI"/>
    <property type="match status" value="1"/>
</dbReference>
<feature type="disulfide bond" evidence="23">
    <location>
        <begin position="375"/>
        <end position="396"/>
    </location>
</feature>
<keyword evidence="33" id="KW-1185">Reference proteome</keyword>
<feature type="domain" description="Protein kinase" evidence="30">
    <location>
        <begin position="1053"/>
        <end position="1316"/>
    </location>
</feature>
<evidence type="ECO:0000313" key="32">
    <source>
        <dbReference type="Ensembl" id="ENSSGRP00000074246.1"/>
    </source>
</evidence>